<feature type="transmembrane region" description="Helical" evidence="1">
    <location>
        <begin position="102"/>
        <end position="121"/>
    </location>
</feature>
<evidence type="ECO:0000313" key="3">
    <source>
        <dbReference type="Proteomes" id="UP000245783"/>
    </source>
</evidence>
<accession>A0A316W081</accession>
<dbReference type="Proteomes" id="UP000245783">
    <property type="component" value="Unassembled WGS sequence"/>
</dbReference>
<dbReference type="EMBL" id="KZ819399">
    <property type="protein sequence ID" value="PWN41105.1"/>
    <property type="molecule type" value="Genomic_DNA"/>
</dbReference>
<keyword evidence="3" id="KW-1185">Reference proteome</keyword>
<dbReference type="OrthoDB" id="3365284at2759"/>
<feature type="transmembrane region" description="Helical" evidence="1">
    <location>
        <begin position="365"/>
        <end position="386"/>
    </location>
</feature>
<feature type="transmembrane region" description="Helical" evidence="1">
    <location>
        <begin position="181"/>
        <end position="200"/>
    </location>
</feature>
<evidence type="ECO:0000313" key="2">
    <source>
        <dbReference type="EMBL" id="PWN41105.1"/>
    </source>
</evidence>
<keyword evidence="1" id="KW-0812">Transmembrane</keyword>
<feature type="transmembrane region" description="Helical" evidence="1">
    <location>
        <begin position="323"/>
        <end position="345"/>
    </location>
</feature>
<keyword evidence="1" id="KW-1133">Transmembrane helix</keyword>
<gene>
    <name evidence="2" type="ORF">IE81DRAFT_331161</name>
</gene>
<dbReference type="GeneID" id="37037097"/>
<feature type="transmembrane region" description="Helical" evidence="1">
    <location>
        <begin position="141"/>
        <end position="169"/>
    </location>
</feature>
<reference evidence="2 3" key="1">
    <citation type="journal article" date="2018" name="Mol. Biol. Evol.">
        <title>Broad Genomic Sampling Reveals a Smut Pathogenic Ancestry of the Fungal Clade Ustilaginomycotina.</title>
        <authorList>
            <person name="Kijpornyongpan T."/>
            <person name="Mondo S.J."/>
            <person name="Barry K."/>
            <person name="Sandor L."/>
            <person name="Lee J."/>
            <person name="Lipzen A."/>
            <person name="Pangilinan J."/>
            <person name="LaButti K."/>
            <person name="Hainaut M."/>
            <person name="Henrissat B."/>
            <person name="Grigoriev I.V."/>
            <person name="Spatafora J.W."/>
            <person name="Aime M.C."/>
        </authorList>
    </citation>
    <scope>NUCLEOTIDE SEQUENCE [LARGE SCALE GENOMIC DNA]</scope>
    <source>
        <strain evidence="2 3">MCA 4658</strain>
    </source>
</reference>
<dbReference type="InParanoid" id="A0A316W081"/>
<feature type="transmembrane region" description="Helical" evidence="1">
    <location>
        <begin position="258"/>
        <end position="280"/>
    </location>
</feature>
<keyword evidence="1" id="KW-0472">Membrane</keyword>
<name>A0A316W081_9BASI</name>
<dbReference type="RefSeq" id="XP_025368265.1">
    <property type="nucleotide sequence ID" value="XM_025515227.1"/>
</dbReference>
<proteinExistence type="predicted"/>
<feature type="transmembrane region" description="Helical" evidence="1">
    <location>
        <begin position="57"/>
        <end position="81"/>
    </location>
</feature>
<organism evidence="2 3">
    <name type="scientific">Ceraceosorus guamensis</name>
    <dbReference type="NCBI Taxonomy" id="1522189"/>
    <lineage>
        <taxon>Eukaryota</taxon>
        <taxon>Fungi</taxon>
        <taxon>Dikarya</taxon>
        <taxon>Basidiomycota</taxon>
        <taxon>Ustilaginomycotina</taxon>
        <taxon>Exobasidiomycetes</taxon>
        <taxon>Ceraceosorales</taxon>
        <taxon>Ceraceosoraceae</taxon>
        <taxon>Ceraceosorus</taxon>
    </lineage>
</organism>
<protein>
    <submittedName>
        <fullName evidence="2">Uncharacterized protein</fullName>
    </submittedName>
</protein>
<sequence length="397" mass="44229">MSNAHGSLTGLGLLHRLRSVNEARQTVILPLFDSAEPTGELRHFVRAVTRLGAQPQWYYDILTASAVVLGAYTLVALSAIAHRLRHGKFWLLRRQGTYIIPHPINTLSLSAGAFSVTWIYFSLTLKKLYQTNSPLYMHMPLAAMIWIPISFCGWFWAWGTLYGAPNVLLSIRGSKSYQRGFWTNVCCYLGPLPVIIIVGYTSSQARFYLHKGFNLSEALLAEMMAQPSTHVVQSLQLEAVREVWANIAQGFFWSSVTYLIWSAWALFVLVFYFICVLAFVQSILHRLRQEADREVTEHSDVLHGRHGTNSSPSALYRVVLRNVVVLSPAIAAIAATACAGAFGVAYCEVSEVLTDPLEGAVRLRAKRVVVTCFAVVFMLAGFLIVAQARSTLLRSEQ</sequence>
<evidence type="ECO:0000256" key="1">
    <source>
        <dbReference type="SAM" id="Phobius"/>
    </source>
</evidence>
<dbReference type="AlphaFoldDB" id="A0A316W081"/>